<proteinExistence type="predicted"/>
<dbReference type="EMBL" id="CATNWA010006532">
    <property type="protein sequence ID" value="CAI9552302.1"/>
    <property type="molecule type" value="Genomic_DNA"/>
</dbReference>
<accession>A0ABN9BYS2</accession>
<sequence length="61" mass="6572">HRVPDGDSPPALGDRRGTLTGGRSVSCCFVLICIVEQYKAACLPSKTHTAHNVKHNTQLTL</sequence>
<evidence type="ECO:0000256" key="1">
    <source>
        <dbReference type="SAM" id="MobiDB-lite"/>
    </source>
</evidence>
<keyword evidence="3" id="KW-1185">Reference proteome</keyword>
<evidence type="ECO:0000313" key="3">
    <source>
        <dbReference type="Proteomes" id="UP001162483"/>
    </source>
</evidence>
<dbReference type="Proteomes" id="UP001162483">
    <property type="component" value="Unassembled WGS sequence"/>
</dbReference>
<comment type="caution">
    <text evidence="2">The sequence shown here is derived from an EMBL/GenBank/DDBJ whole genome shotgun (WGS) entry which is preliminary data.</text>
</comment>
<reference evidence="2" key="1">
    <citation type="submission" date="2023-05" db="EMBL/GenBank/DDBJ databases">
        <authorList>
            <person name="Stuckert A."/>
        </authorList>
    </citation>
    <scope>NUCLEOTIDE SEQUENCE</scope>
</reference>
<name>A0ABN9BYS2_9NEOB</name>
<feature type="region of interest" description="Disordered" evidence="1">
    <location>
        <begin position="1"/>
        <end position="22"/>
    </location>
</feature>
<gene>
    <name evidence="2" type="ORF">SPARVUS_LOCUS3859531</name>
</gene>
<feature type="non-terminal residue" evidence="2">
    <location>
        <position position="1"/>
    </location>
</feature>
<evidence type="ECO:0000313" key="2">
    <source>
        <dbReference type="EMBL" id="CAI9552302.1"/>
    </source>
</evidence>
<protein>
    <submittedName>
        <fullName evidence="2">Uncharacterized protein</fullName>
    </submittedName>
</protein>
<organism evidence="2 3">
    <name type="scientific">Staurois parvus</name>
    <dbReference type="NCBI Taxonomy" id="386267"/>
    <lineage>
        <taxon>Eukaryota</taxon>
        <taxon>Metazoa</taxon>
        <taxon>Chordata</taxon>
        <taxon>Craniata</taxon>
        <taxon>Vertebrata</taxon>
        <taxon>Euteleostomi</taxon>
        <taxon>Amphibia</taxon>
        <taxon>Batrachia</taxon>
        <taxon>Anura</taxon>
        <taxon>Neobatrachia</taxon>
        <taxon>Ranoidea</taxon>
        <taxon>Ranidae</taxon>
        <taxon>Staurois</taxon>
    </lineage>
</organism>